<dbReference type="AlphaFoldDB" id="A0A0D2VH72"/>
<dbReference type="PROSITE" id="PS51269">
    <property type="entry name" value="COMM"/>
    <property type="match status" value="1"/>
</dbReference>
<sequence>MELPASVTGGLGLLGNKAHFATPAAGVALTKAAVSVLLKVTTEAEAVDGEAALKGVDRATLKQAYAALVSLLLEAAKHNKTEADVKAALEDAKVSEDRAGPIAAVYAAEIVELRTVLSSTGFGFPHVVDADWRLDYYMKDNQLEKVNQPVYLIRLKTEQNGGKGPDVQFSASLEELQDLVNTLKDASRNLKPVSI</sequence>
<reference evidence="5" key="1">
    <citation type="submission" date="2011-02" db="EMBL/GenBank/DDBJ databases">
        <title>The Genome Sequence of Capsaspora owczarzaki ATCC 30864.</title>
        <authorList>
            <person name="Russ C."/>
            <person name="Cuomo C."/>
            <person name="Burger G."/>
            <person name="Gray M.W."/>
            <person name="Holland P.W.H."/>
            <person name="King N."/>
            <person name="Lang F.B.F."/>
            <person name="Roger A.J."/>
            <person name="Ruiz-Trillo I."/>
            <person name="Young S.K."/>
            <person name="Zeng Q."/>
            <person name="Gargeya S."/>
            <person name="Alvarado L."/>
            <person name="Berlin A."/>
            <person name="Chapman S.B."/>
            <person name="Chen Z."/>
            <person name="Freedman E."/>
            <person name="Gellesch M."/>
            <person name="Goldberg J."/>
            <person name="Griggs A."/>
            <person name="Gujja S."/>
            <person name="Heilman E."/>
            <person name="Heiman D."/>
            <person name="Howarth C."/>
            <person name="Mehta T."/>
            <person name="Neiman D."/>
            <person name="Pearson M."/>
            <person name="Roberts A."/>
            <person name="Saif S."/>
            <person name="Shea T."/>
            <person name="Shenoy N."/>
            <person name="Sisk P."/>
            <person name="Stolte C."/>
            <person name="Sykes S."/>
            <person name="White J."/>
            <person name="Yandava C."/>
            <person name="Haas B."/>
            <person name="Nusbaum C."/>
            <person name="Birren B."/>
        </authorList>
    </citation>
    <scope>NUCLEOTIDE SEQUENCE</scope>
    <source>
        <strain evidence="5">ATCC 30864</strain>
    </source>
</reference>
<comment type="similarity">
    <text evidence="2">Belongs to the COMM domain-containing protein 3 family.</text>
</comment>
<evidence type="ECO:0000259" key="3">
    <source>
        <dbReference type="PROSITE" id="PS51269"/>
    </source>
</evidence>
<organism evidence="4 5">
    <name type="scientific">Capsaspora owczarzaki (strain ATCC 30864)</name>
    <dbReference type="NCBI Taxonomy" id="595528"/>
    <lineage>
        <taxon>Eukaryota</taxon>
        <taxon>Filasterea</taxon>
        <taxon>Capsaspora</taxon>
    </lineage>
</organism>
<evidence type="ECO:0000313" key="5">
    <source>
        <dbReference type="Proteomes" id="UP000008743"/>
    </source>
</evidence>
<dbReference type="STRING" id="595528.A0A0D2VH72"/>
<dbReference type="GO" id="GO:0006814">
    <property type="term" value="P:sodium ion transport"/>
    <property type="evidence" value="ECO:0007669"/>
    <property type="project" value="InterPro"/>
</dbReference>
<proteinExistence type="inferred from homology"/>
<accession>A0A0D2VH72</accession>
<name>A0A0D2VH72_CAPO3</name>
<dbReference type="InterPro" id="IPR037355">
    <property type="entry name" value="COMMD3"/>
</dbReference>
<dbReference type="PhylomeDB" id="A0A0D2VH72"/>
<dbReference type="PANTHER" id="PTHR31159">
    <property type="entry name" value="COMM DOMAIN-CONTAINING PROTEIN 3"/>
    <property type="match status" value="1"/>
</dbReference>
<dbReference type="CDD" id="cd04751">
    <property type="entry name" value="Commd3"/>
    <property type="match status" value="1"/>
</dbReference>
<keyword evidence="5" id="KW-1185">Reference proteome</keyword>
<evidence type="ECO:0000256" key="2">
    <source>
        <dbReference type="ARBA" id="ARBA00093469"/>
    </source>
</evidence>
<dbReference type="RefSeq" id="XP_004365659.1">
    <property type="nucleotide sequence ID" value="XM_004365602.2"/>
</dbReference>
<evidence type="ECO:0000256" key="1">
    <source>
        <dbReference type="ARBA" id="ARBA00016548"/>
    </source>
</evidence>
<evidence type="ECO:0000313" key="4">
    <source>
        <dbReference type="EMBL" id="KJE89287.1"/>
    </source>
</evidence>
<dbReference type="PANTHER" id="PTHR31159:SF1">
    <property type="entry name" value="COMM DOMAIN-CONTAINING PROTEIN 3"/>
    <property type="match status" value="1"/>
</dbReference>
<protein>
    <recommendedName>
        <fullName evidence="1">COMM domain-containing protein 3</fullName>
    </recommendedName>
</protein>
<dbReference type="InParanoid" id="A0A0D2VH72"/>
<dbReference type="OMA" id="DWRLDYC"/>
<dbReference type="eggNOG" id="ENOG502R79J">
    <property type="taxonomic scope" value="Eukaryota"/>
</dbReference>
<dbReference type="Proteomes" id="UP000008743">
    <property type="component" value="Unassembled WGS sequence"/>
</dbReference>
<dbReference type="Pfam" id="PF21672">
    <property type="entry name" value="COMM_HN"/>
    <property type="match status" value="1"/>
</dbReference>
<feature type="domain" description="COMM" evidence="3">
    <location>
        <begin position="126"/>
        <end position="194"/>
    </location>
</feature>
<gene>
    <name evidence="4" type="ORF">CAOG_000788</name>
</gene>
<dbReference type="Pfam" id="PF07258">
    <property type="entry name" value="COMM_domain"/>
    <property type="match status" value="1"/>
</dbReference>
<dbReference type="OrthoDB" id="1917519at2759"/>
<dbReference type="InterPro" id="IPR017920">
    <property type="entry name" value="COMM"/>
</dbReference>
<dbReference type="EMBL" id="KE346360">
    <property type="protein sequence ID" value="KJE89287.1"/>
    <property type="molecule type" value="Genomic_DNA"/>
</dbReference>